<keyword evidence="2" id="KW-1185">Reference proteome</keyword>
<gene>
    <name evidence="1" type="ORF">Acr_23g0004840</name>
</gene>
<name>A0A7J0GMR0_9ERIC</name>
<accession>A0A7J0GMR0</accession>
<dbReference type="Proteomes" id="UP000585474">
    <property type="component" value="Unassembled WGS sequence"/>
</dbReference>
<dbReference type="AlphaFoldDB" id="A0A7J0GMR0"/>
<sequence>MKGPPGLLRRLSHCGLHREEAQQRPWDKVVEADGSEQNGDSRIVVSVTKRLDNDHGIKLSKPMDLNKMAVNALKMEDFNPAY</sequence>
<comment type="caution">
    <text evidence="1">The sequence shown here is derived from an EMBL/GenBank/DDBJ whole genome shotgun (WGS) entry which is preliminary data.</text>
</comment>
<evidence type="ECO:0000313" key="2">
    <source>
        <dbReference type="Proteomes" id="UP000585474"/>
    </source>
</evidence>
<protein>
    <submittedName>
        <fullName evidence="1">Uncharacterized protein</fullName>
    </submittedName>
</protein>
<reference evidence="1 2" key="1">
    <citation type="submission" date="2019-07" db="EMBL/GenBank/DDBJ databases">
        <title>De Novo Assembly of kiwifruit Actinidia rufa.</title>
        <authorList>
            <person name="Sugita-Konishi S."/>
            <person name="Sato K."/>
            <person name="Mori E."/>
            <person name="Abe Y."/>
            <person name="Kisaki G."/>
            <person name="Hamano K."/>
            <person name="Suezawa K."/>
            <person name="Otani M."/>
            <person name="Fukuda T."/>
            <person name="Manabe T."/>
            <person name="Gomi K."/>
            <person name="Tabuchi M."/>
            <person name="Akimitsu K."/>
            <person name="Kataoka I."/>
        </authorList>
    </citation>
    <scope>NUCLEOTIDE SEQUENCE [LARGE SCALE GENOMIC DNA]</scope>
    <source>
        <strain evidence="2">cv. Fuchu</strain>
    </source>
</reference>
<organism evidence="1 2">
    <name type="scientific">Actinidia rufa</name>
    <dbReference type="NCBI Taxonomy" id="165716"/>
    <lineage>
        <taxon>Eukaryota</taxon>
        <taxon>Viridiplantae</taxon>
        <taxon>Streptophyta</taxon>
        <taxon>Embryophyta</taxon>
        <taxon>Tracheophyta</taxon>
        <taxon>Spermatophyta</taxon>
        <taxon>Magnoliopsida</taxon>
        <taxon>eudicotyledons</taxon>
        <taxon>Gunneridae</taxon>
        <taxon>Pentapetalae</taxon>
        <taxon>asterids</taxon>
        <taxon>Ericales</taxon>
        <taxon>Actinidiaceae</taxon>
        <taxon>Actinidia</taxon>
    </lineage>
</organism>
<proteinExistence type="predicted"/>
<dbReference type="OrthoDB" id="1651883at2759"/>
<evidence type="ECO:0000313" key="1">
    <source>
        <dbReference type="EMBL" id="GFZ12099.1"/>
    </source>
</evidence>
<dbReference type="EMBL" id="BJWL01000023">
    <property type="protein sequence ID" value="GFZ12099.1"/>
    <property type="molecule type" value="Genomic_DNA"/>
</dbReference>